<dbReference type="InterPro" id="IPR050377">
    <property type="entry name" value="Radical_SAM_PqqE_MftC-like"/>
</dbReference>
<keyword evidence="2" id="KW-0004">4Fe-4S</keyword>
<evidence type="ECO:0000256" key="3">
    <source>
        <dbReference type="ARBA" id="ARBA00022691"/>
    </source>
</evidence>
<comment type="caution">
    <text evidence="7">The sequence shown here is derived from an EMBL/GenBank/DDBJ whole genome shotgun (WGS) entry which is preliminary data.</text>
</comment>
<dbReference type="GO" id="GO:0051539">
    <property type="term" value="F:4 iron, 4 sulfur cluster binding"/>
    <property type="evidence" value="ECO:0007669"/>
    <property type="project" value="UniProtKB-KW"/>
</dbReference>
<evidence type="ECO:0000256" key="5">
    <source>
        <dbReference type="ARBA" id="ARBA00023004"/>
    </source>
</evidence>
<name>A0A101ERG0_9THEM</name>
<keyword evidence="5" id="KW-0408">Iron</keyword>
<dbReference type="SFLD" id="SFLDG01067">
    <property type="entry name" value="SPASM/twitch_domain_containing"/>
    <property type="match status" value="1"/>
</dbReference>
<dbReference type="AlphaFoldDB" id="A0A101ERG0"/>
<dbReference type="Proteomes" id="UP000058636">
    <property type="component" value="Unassembled WGS sequence"/>
</dbReference>
<dbReference type="SFLD" id="SFLDG01386">
    <property type="entry name" value="main_SPASM_domain-containing"/>
    <property type="match status" value="1"/>
</dbReference>
<proteinExistence type="predicted"/>
<evidence type="ECO:0000256" key="6">
    <source>
        <dbReference type="ARBA" id="ARBA00023014"/>
    </source>
</evidence>
<keyword evidence="4" id="KW-0479">Metal-binding</keyword>
<dbReference type="EMBL" id="LGFG01000038">
    <property type="protein sequence ID" value="KUK23239.1"/>
    <property type="molecule type" value="Genomic_DNA"/>
</dbReference>
<dbReference type="Pfam" id="PF04055">
    <property type="entry name" value="Radical_SAM"/>
    <property type="match status" value="1"/>
</dbReference>
<evidence type="ECO:0000256" key="2">
    <source>
        <dbReference type="ARBA" id="ARBA00022485"/>
    </source>
</evidence>
<accession>A0A101ERG0</accession>
<dbReference type="InterPro" id="IPR023885">
    <property type="entry name" value="4Fe4S-binding_SPASM_dom"/>
</dbReference>
<dbReference type="SUPFAM" id="SSF102114">
    <property type="entry name" value="Radical SAM enzymes"/>
    <property type="match status" value="1"/>
</dbReference>
<sequence>MRNPPFIVEYELTLRCNFRCKHCYCKAGKPHPEELSFEEIKELILDMKELGTWALDIIGGEPLLHPQILDILAFGKEVGQRLMINTNGSLATREMVRKIKKANPDVLIGVSLEGPDPETNDFVRGIGNFERAVQGIKNFVDEGFQVTILNVINRRNWRKFEDMVKLSLELGVDALYVDRFIPVGRGLIHARELDMNPEEWRVAIKHVLGVIENYKDRLTFYVEESILGRPCTAGITHASVLVDGTVVPCGHFRYRKEFYMGNVREKKFSEIWHEYTPIPSPASCQQCPILNECGGGCKAYYLLRGHEKDEAICSLNKERYNIK</sequence>
<dbReference type="InterPro" id="IPR007197">
    <property type="entry name" value="rSAM"/>
</dbReference>
<dbReference type="InterPro" id="IPR017200">
    <property type="entry name" value="PqqE-like"/>
</dbReference>
<reference evidence="7 8" key="1">
    <citation type="journal article" date="2015" name="MBio">
        <title>Genome-Resolved Metagenomic Analysis Reveals Roles for Candidate Phyla and Other Microbial Community Members in Biogeochemical Transformations in Oil Reservoirs.</title>
        <authorList>
            <person name="Hu P."/>
            <person name="Tom L."/>
            <person name="Singh A."/>
            <person name="Thomas B.C."/>
            <person name="Baker B.J."/>
            <person name="Piceno Y.M."/>
            <person name="Andersen G.L."/>
            <person name="Banfield J.F."/>
        </authorList>
    </citation>
    <scope>NUCLEOTIDE SEQUENCE [LARGE SCALE GENOMIC DNA]</scope>
    <source>
        <strain evidence="7">46_26</strain>
    </source>
</reference>
<keyword evidence="3" id="KW-0949">S-adenosyl-L-methionine</keyword>
<dbReference type="SFLD" id="SFLDS00029">
    <property type="entry name" value="Radical_SAM"/>
    <property type="match status" value="1"/>
</dbReference>
<organism evidence="7 8">
    <name type="scientific">Thermotoga petrophila</name>
    <dbReference type="NCBI Taxonomy" id="93929"/>
    <lineage>
        <taxon>Bacteria</taxon>
        <taxon>Thermotogati</taxon>
        <taxon>Thermotogota</taxon>
        <taxon>Thermotogae</taxon>
        <taxon>Thermotogales</taxon>
        <taxon>Thermotogaceae</taxon>
        <taxon>Thermotoga</taxon>
    </lineage>
</organism>
<dbReference type="NCBIfam" id="TIGR04085">
    <property type="entry name" value="rSAM_more_4Fe4S"/>
    <property type="match status" value="1"/>
</dbReference>
<dbReference type="Pfam" id="PF13186">
    <property type="entry name" value="SPASM"/>
    <property type="match status" value="1"/>
</dbReference>
<dbReference type="SMART" id="SM00729">
    <property type="entry name" value="Elp3"/>
    <property type="match status" value="1"/>
</dbReference>
<gene>
    <name evidence="7" type="ORF">XD57_0657</name>
</gene>
<evidence type="ECO:0000256" key="4">
    <source>
        <dbReference type="ARBA" id="ARBA00022723"/>
    </source>
</evidence>
<keyword evidence="6" id="KW-0411">Iron-sulfur</keyword>
<dbReference type="InterPro" id="IPR006638">
    <property type="entry name" value="Elp3/MiaA/NifB-like_rSAM"/>
</dbReference>
<protein>
    <submittedName>
        <fullName evidence="7">Radical SAM domain protein</fullName>
    </submittedName>
</protein>
<dbReference type="InterPro" id="IPR013785">
    <property type="entry name" value="Aldolase_TIM"/>
</dbReference>
<evidence type="ECO:0000313" key="7">
    <source>
        <dbReference type="EMBL" id="KUK23239.1"/>
    </source>
</evidence>
<dbReference type="CDD" id="cd01335">
    <property type="entry name" value="Radical_SAM"/>
    <property type="match status" value="1"/>
</dbReference>
<dbReference type="GO" id="GO:0003824">
    <property type="term" value="F:catalytic activity"/>
    <property type="evidence" value="ECO:0007669"/>
    <property type="project" value="InterPro"/>
</dbReference>
<dbReference type="PANTHER" id="PTHR11228:SF7">
    <property type="entry name" value="PQQA PEPTIDE CYCLASE"/>
    <property type="match status" value="1"/>
</dbReference>
<comment type="cofactor">
    <cofactor evidence="1">
        <name>[4Fe-4S] cluster</name>
        <dbReference type="ChEBI" id="CHEBI:49883"/>
    </cofactor>
</comment>
<dbReference type="InterPro" id="IPR058240">
    <property type="entry name" value="rSAM_sf"/>
</dbReference>
<evidence type="ECO:0000313" key="8">
    <source>
        <dbReference type="Proteomes" id="UP000058636"/>
    </source>
</evidence>
<dbReference type="PANTHER" id="PTHR11228">
    <property type="entry name" value="RADICAL SAM DOMAIN PROTEIN"/>
    <property type="match status" value="1"/>
</dbReference>
<dbReference type="PROSITE" id="PS51918">
    <property type="entry name" value="RADICAL_SAM"/>
    <property type="match status" value="1"/>
</dbReference>
<dbReference type="GO" id="GO:0046872">
    <property type="term" value="F:metal ion binding"/>
    <property type="evidence" value="ECO:0007669"/>
    <property type="project" value="UniProtKB-KW"/>
</dbReference>
<evidence type="ECO:0000256" key="1">
    <source>
        <dbReference type="ARBA" id="ARBA00001966"/>
    </source>
</evidence>
<dbReference type="Gene3D" id="3.20.20.70">
    <property type="entry name" value="Aldolase class I"/>
    <property type="match status" value="1"/>
</dbReference>
<dbReference type="PATRIC" id="fig|93930.3.peg.1505"/>
<dbReference type="PIRSF" id="PIRSF037420">
    <property type="entry name" value="PQQ_syn_pqqE"/>
    <property type="match status" value="1"/>
</dbReference>